<proteinExistence type="predicted"/>
<comment type="caution">
    <text evidence="1">The sequence shown here is derived from an EMBL/GenBank/DDBJ whole genome shotgun (WGS) entry which is preliminary data.</text>
</comment>
<keyword evidence="2" id="KW-1185">Reference proteome</keyword>
<accession>A0ABV6HDM4</accession>
<sequence length="184" mass="20322">MGAAVTGYTGAGREIAAVQRHAGPNGMPLTSNSFNIQHLLIMRYELSRIMEENLDQVWNEKDPAARLKAIKKIYSESAILHHVEDQVTGFDAINESVSTTQKVLPSNFVFTKQSPVIINSGIGRLVWGVGPAGQQPVATGMDIVQFHDGKIVALFNSMIARSRHFTCCWTAVRNKIALDSHRRH</sequence>
<dbReference type="InterPro" id="IPR032710">
    <property type="entry name" value="NTF2-like_dom_sf"/>
</dbReference>
<dbReference type="SUPFAM" id="SSF54427">
    <property type="entry name" value="NTF2-like"/>
    <property type="match status" value="1"/>
</dbReference>
<dbReference type="Proteomes" id="UP001589774">
    <property type="component" value="Unassembled WGS sequence"/>
</dbReference>
<organism evidence="1 2">
    <name type="scientific">Olivibacter oleidegradans</name>
    <dbReference type="NCBI Taxonomy" id="760123"/>
    <lineage>
        <taxon>Bacteria</taxon>
        <taxon>Pseudomonadati</taxon>
        <taxon>Bacteroidota</taxon>
        <taxon>Sphingobacteriia</taxon>
        <taxon>Sphingobacteriales</taxon>
        <taxon>Sphingobacteriaceae</taxon>
        <taxon>Olivibacter</taxon>
    </lineage>
</organism>
<gene>
    <name evidence="1" type="ORF">ACFFI0_01545</name>
</gene>
<reference evidence="1 2" key="1">
    <citation type="submission" date="2024-09" db="EMBL/GenBank/DDBJ databases">
        <authorList>
            <person name="Sun Q."/>
            <person name="Mori K."/>
        </authorList>
    </citation>
    <scope>NUCLEOTIDE SEQUENCE [LARGE SCALE GENOMIC DNA]</scope>
    <source>
        <strain evidence="1 2">CCM 7765</strain>
    </source>
</reference>
<protein>
    <submittedName>
        <fullName evidence="1">Nuclear transport factor 2 family protein</fullName>
    </submittedName>
</protein>
<dbReference type="Gene3D" id="3.10.450.50">
    <property type="match status" value="1"/>
</dbReference>
<evidence type="ECO:0000313" key="2">
    <source>
        <dbReference type="Proteomes" id="UP001589774"/>
    </source>
</evidence>
<evidence type="ECO:0000313" key="1">
    <source>
        <dbReference type="EMBL" id="MFC0316965.1"/>
    </source>
</evidence>
<dbReference type="RefSeq" id="WP_377476564.1">
    <property type="nucleotide sequence ID" value="NZ_JBHLWO010000001.1"/>
</dbReference>
<name>A0ABV6HDM4_9SPHI</name>
<dbReference type="EMBL" id="JBHLWO010000001">
    <property type="protein sequence ID" value="MFC0316965.1"/>
    <property type="molecule type" value="Genomic_DNA"/>
</dbReference>